<organism evidence="21 22">
    <name type="scientific">Kordia periserrulae</name>
    <dbReference type="NCBI Taxonomy" id="701523"/>
    <lineage>
        <taxon>Bacteria</taxon>
        <taxon>Pseudomonadati</taxon>
        <taxon>Bacteroidota</taxon>
        <taxon>Flavobacteriia</taxon>
        <taxon>Flavobacteriales</taxon>
        <taxon>Flavobacteriaceae</taxon>
        <taxon>Kordia</taxon>
    </lineage>
</organism>
<evidence type="ECO:0000256" key="11">
    <source>
        <dbReference type="ARBA" id="ARBA00023228"/>
    </source>
</evidence>
<feature type="domain" description="Beta-mannosidase Ig-fold" evidence="18">
    <location>
        <begin position="762"/>
        <end position="826"/>
    </location>
</feature>
<keyword evidence="8 16" id="KW-0732">Signal</keyword>
<sequence>MTKYYTLLLALLVLSCAKNDQPTVTTLHQNWEFKSAKDTIWNSATVPGNVYSDLLAHDKIPDPFVGSNELNVQWVPTHDWEYKTTFTLDEKTLKTSNIELTFEGLDTYADIYLNDSLLGKTNNAFRTWTFDIKPFAKKDNAMYIRFFKTSIHEEKEAGKLDYVLPPGPRVFTRKAQFQYGWDWGPIVNTSGIWKPIKITSWNDVKLDDVFFKQESLTDSLASISVEYTITANKDEENASFEVKNKEFTHTVEFPVYKGTHTYATRIRIQNPKRWWTFNLGEPHLYTFETTLKQGNDTKGQQNVKVGLRTIELIRDKDSLGETFFFKLNGVPVFMKGANYIPQHSMQNKVTDAHYEKLLNDTKNANMNMLRVWGGGIYENDIFYELCDEKGILVWQDFMFACAMYPGDKAFLENVQQEAIDQVKRLRKHASLALWCGNNENNEAWHRWGWQTDKTEAQKKQIWDDYIKVFNRILPETVAKYNPSIDYWESSPSYGRGNPKFQFEGDAHDWGVWHDALPFERFEEKVPRFMSEFGFQSFPSYEAIRAFTGEDSISINHDSYITHQKHPRGFNLIREYMARDYPVPTSGDDYVYMSQLTQAKGMTMGMEAERRAMPYCMGSLYWQLNDCWPVVSWSSIDFMGNWKALHYKAKKSFEDVLISSIVENDTINTYIVSDKLQALEGDFTLTFLDFNGKSILSKKQKLTIPANTSQLVVKTALPDINEKPENYVMKAVFDYASSSSSSSVSVSTSSSLFYVSRPKDLKLPEENISTKVNNTNKGFSIEVSAKTLQKDVFLYTKAKGHFSDNFFDVLPNQTVTITFTTNAENIDDLAFKTLNNIKNNSALAY</sequence>
<dbReference type="Pfam" id="PF17786">
    <property type="entry name" value="Mannosidase_ig"/>
    <property type="match status" value="1"/>
</dbReference>
<dbReference type="Gene3D" id="2.60.120.260">
    <property type="entry name" value="Galactose-binding domain-like"/>
    <property type="match status" value="1"/>
</dbReference>
<dbReference type="GO" id="GO:0004567">
    <property type="term" value="F:beta-mannosidase activity"/>
    <property type="evidence" value="ECO:0007669"/>
    <property type="project" value="UniProtKB-EC"/>
</dbReference>
<gene>
    <name evidence="21" type="ORF">C8N46_104344</name>
</gene>
<dbReference type="InterPro" id="IPR006102">
    <property type="entry name" value="Ig-like_GH2"/>
</dbReference>
<comment type="subunit">
    <text evidence="5">Homodimer.</text>
</comment>
<dbReference type="PROSITE" id="PS51257">
    <property type="entry name" value="PROKAR_LIPOPROTEIN"/>
    <property type="match status" value="1"/>
</dbReference>
<accession>A0A2T6C071</accession>
<dbReference type="GO" id="GO:0005576">
    <property type="term" value="C:extracellular region"/>
    <property type="evidence" value="ECO:0007669"/>
    <property type="project" value="UniProtKB-SubCell"/>
</dbReference>
<dbReference type="Pfam" id="PF22666">
    <property type="entry name" value="Glyco_hydro_2_N2"/>
    <property type="match status" value="1"/>
</dbReference>
<comment type="similarity">
    <text evidence="13">Belongs to the glycosyl hydrolase 2 family. Beta-mannosidase B subfamily.</text>
</comment>
<dbReference type="InterPro" id="IPR054593">
    <property type="entry name" value="Beta-mannosidase-like_N2"/>
</dbReference>
<dbReference type="FunFam" id="2.60.120.260:FF:000060">
    <property type="entry name" value="Probable beta-mannosidase"/>
    <property type="match status" value="1"/>
</dbReference>
<evidence type="ECO:0000256" key="13">
    <source>
        <dbReference type="ARBA" id="ARBA00038429"/>
    </source>
</evidence>
<evidence type="ECO:0000256" key="4">
    <source>
        <dbReference type="ARBA" id="ARBA00004740"/>
    </source>
</evidence>
<keyword evidence="11" id="KW-0458">Lysosome</keyword>
<dbReference type="GO" id="GO:0005975">
    <property type="term" value="P:carbohydrate metabolic process"/>
    <property type="evidence" value="ECO:0007669"/>
    <property type="project" value="InterPro"/>
</dbReference>
<keyword evidence="10" id="KW-0325">Glycoprotein</keyword>
<proteinExistence type="inferred from homology"/>
<keyword evidence="9" id="KW-0378">Hydrolase</keyword>
<evidence type="ECO:0000313" key="21">
    <source>
        <dbReference type="EMBL" id="PTX61700.1"/>
    </source>
</evidence>
<evidence type="ECO:0000256" key="6">
    <source>
        <dbReference type="ARBA" id="ARBA00012754"/>
    </source>
</evidence>
<keyword evidence="12" id="KW-0326">Glycosidase</keyword>
<comment type="subcellular location">
    <subcellularLocation>
        <location evidence="2">Lysosome</location>
    </subcellularLocation>
    <subcellularLocation>
        <location evidence="3">Secreted</location>
    </subcellularLocation>
</comment>
<evidence type="ECO:0000256" key="12">
    <source>
        <dbReference type="ARBA" id="ARBA00023295"/>
    </source>
</evidence>
<feature type="signal peptide" evidence="16">
    <location>
        <begin position="1"/>
        <end position="20"/>
    </location>
</feature>
<dbReference type="Pfam" id="PF00703">
    <property type="entry name" value="Glyco_hydro_2"/>
    <property type="match status" value="1"/>
</dbReference>
<evidence type="ECO:0000256" key="7">
    <source>
        <dbReference type="ARBA" id="ARBA00022525"/>
    </source>
</evidence>
<dbReference type="EMBL" id="QBKT01000004">
    <property type="protein sequence ID" value="PTX61700.1"/>
    <property type="molecule type" value="Genomic_DNA"/>
</dbReference>
<evidence type="ECO:0000256" key="1">
    <source>
        <dbReference type="ARBA" id="ARBA00000829"/>
    </source>
</evidence>
<dbReference type="PANTHER" id="PTHR43730">
    <property type="entry name" value="BETA-MANNOSIDASE"/>
    <property type="match status" value="1"/>
</dbReference>
<evidence type="ECO:0000256" key="14">
    <source>
        <dbReference type="ARBA" id="ARBA00041069"/>
    </source>
</evidence>
<dbReference type="SUPFAM" id="SSF51445">
    <property type="entry name" value="(Trans)glycosidases"/>
    <property type="match status" value="1"/>
</dbReference>
<dbReference type="InterPro" id="IPR041447">
    <property type="entry name" value="Mannosidase_ig"/>
</dbReference>
<feature type="domain" description="Beta-mannosidase-like galactose-binding" evidence="20">
    <location>
        <begin position="31"/>
        <end position="194"/>
    </location>
</feature>
<keyword evidence="22" id="KW-1185">Reference proteome</keyword>
<protein>
    <recommendedName>
        <fullName evidence="14">Beta-mannosidase B</fullName>
        <ecNumber evidence="6">3.2.1.25</ecNumber>
    </recommendedName>
    <alternativeName>
        <fullName evidence="15">Mannanase B</fullName>
    </alternativeName>
</protein>
<dbReference type="RefSeq" id="WP_108114910.1">
    <property type="nucleotide sequence ID" value="NZ_QBKT01000004.1"/>
</dbReference>
<reference evidence="21 22" key="1">
    <citation type="submission" date="2018-04" db="EMBL/GenBank/DDBJ databases">
        <title>Genomic Encyclopedia of Archaeal and Bacterial Type Strains, Phase II (KMG-II): from individual species to whole genera.</title>
        <authorList>
            <person name="Goeker M."/>
        </authorList>
    </citation>
    <scope>NUCLEOTIDE SEQUENCE [LARGE SCALE GENOMIC DNA]</scope>
    <source>
        <strain evidence="21 22">DSM 25731</strain>
    </source>
</reference>
<evidence type="ECO:0000256" key="5">
    <source>
        <dbReference type="ARBA" id="ARBA00011738"/>
    </source>
</evidence>
<evidence type="ECO:0000259" key="17">
    <source>
        <dbReference type="Pfam" id="PF00703"/>
    </source>
</evidence>
<evidence type="ECO:0000256" key="9">
    <source>
        <dbReference type="ARBA" id="ARBA00022801"/>
    </source>
</evidence>
<name>A0A2T6C071_9FLAO</name>
<feature type="chain" id="PRO_5015427172" description="Beta-mannosidase B" evidence="16">
    <location>
        <begin position="21"/>
        <end position="844"/>
    </location>
</feature>
<dbReference type="GO" id="GO:0005764">
    <property type="term" value="C:lysosome"/>
    <property type="evidence" value="ECO:0007669"/>
    <property type="project" value="UniProtKB-SubCell"/>
</dbReference>
<evidence type="ECO:0000256" key="10">
    <source>
        <dbReference type="ARBA" id="ARBA00023180"/>
    </source>
</evidence>
<dbReference type="InterPro" id="IPR041625">
    <property type="entry name" value="Beta-mannosidase_Ig"/>
</dbReference>
<dbReference type="SUPFAM" id="SSF49303">
    <property type="entry name" value="beta-Galactosidase/glucuronidase domain"/>
    <property type="match status" value="3"/>
</dbReference>
<dbReference type="OrthoDB" id="9801077at2"/>
<evidence type="ECO:0000256" key="15">
    <source>
        <dbReference type="ARBA" id="ARBA00041614"/>
    </source>
</evidence>
<dbReference type="FunFam" id="3.20.20.80:FF:000050">
    <property type="entry name" value="Beta-mannosidase B"/>
    <property type="match status" value="1"/>
</dbReference>
<comment type="catalytic activity">
    <reaction evidence="1">
        <text>Hydrolysis of terminal, non-reducing beta-D-mannose residues in beta-D-mannosides.</text>
        <dbReference type="EC" id="3.2.1.25"/>
    </reaction>
</comment>
<dbReference type="Proteomes" id="UP000244090">
    <property type="component" value="Unassembled WGS sequence"/>
</dbReference>
<comment type="caution">
    <text evidence="21">The sequence shown here is derived from an EMBL/GenBank/DDBJ whole genome shotgun (WGS) entry which is preliminary data.</text>
</comment>
<evidence type="ECO:0000259" key="18">
    <source>
        <dbReference type="Pfam" id="PF17753"/>
    </source>
</evidence>
<dbReference type="InterPro" id="IPR017853">
    <property type="entry name" value="GH"/>
</dbReference>
<dbReference type="AlphaFoldDB" id="A0A2T6C071"/>
<dbReference type="PANTHER" id="PTHR43730:SF1">
    <property type="entry name" value="BETA-MANNOSIDASE"/>
    <property type="match status" value="1"/>
</dbReference>
<dbReference type="InterPro" id="IPR050887">
    <property type="entry name" value="Beta-mannosidase_GH2"/>
</dbReference>
<dbReference type="InterPro" id="IPR013783">
    <property type="entry name" value="Ig-like_fold"/>
</dbReference>
<dbReference type="SUPFAM" id="SSF49785">
    <property type="entry name" value="Galactose-binding domain-like"/>
    <property type="match status" value="1"/>
</dbReference>
<evidence type="ECO:0000259" key="19">
    <source>
        <dbReference type="Pfam" id="PF17786"/>
    </source>
</evidence>
<dbReference type="InterPro" id="IPR036156">
    <property type="entry name" value="Beta-gal/glucu_dom_sf"/>
</dbReference>
<evidence type="ECO:0000256" key="16">
    <source>
        <dbReference type="SAM" id="SignalP"/>
    </source>
</evidence>
<dbReference type="Gene3D" id="3.20.20.80">
    <property type="entry name" value="Glycosidases"/>
    <property type="match status" value="1"/>
</dbReference>
<dbReference type="EC" id="3.2.1.25" evidence="6"/>
<evidence type="ECO:0000256" key="8">
    <source>
        <dbReference type="ARBA" id="ARBA00022729"/>
    </source>
</evidence>
<feature type="domain" description="Glycoside hydrolase family 2 immunoglobulin-like beta-sandwich" evidence="17">
    <location>
        <begin position="204"/>
        <end position="308"/>
    </location>
</feature>
<dbReference type="GO" id="GO:0006516">
    <property type="term" value="P:glycoprotein catabolic process"/>
    <property type="evidence" value="ECO:0007669"/>
    <property type="project" value="TreeGrafter"/>
</dbReference>
<dbReference type="Pfam" id="PF17753">
    <property type="entry name" value="Ig_mannosidase"/>
    <property type="match status" value="1"/>
</dbReference>
<keyword evidence="7" id="KW-0964">Secreted</keyword>
<comment type="pathway">
    <text evidence="4">Glycan metabolism; N-glycan degradation.</text>
</comment>
<dbReference type="Gene3D" id="2.60.40.10">
    <property type="entry name" value="Immunoglobulins"/>
    <property type="match status" value="3"/>
</dbReference>
<evidence type="ECO:0000256" key="2">
    <source>
        <dbReference type="ARBA" id="ARBA00004371"/>
    </source>
</evidence>
<evidence type="ECO:0000259" key="20">
    <source>
        <dbReference type="Pfam" id="PF22666"/>
    </source>
</evidence>
<feature type="domain" description="Mannosidase Ig/CBM-like" evidence="19">
    <location>
        <begin position="665"/>
        <end position="734"/>
    </location>
</feature>
<evidence type="ECO:0000313" key="22">
    <source>
        <dbReference type="Proteomes" id="UP000244090"/>
    </source>
</evidence>
<dbReference type="InterPro" id="IPR008979">
    <property type="entry name" value="Galactose-bd-like_sf"/>
</dbReference>
<evidence type="ECO:0000256" key="3">
    <source>
        <dbReference type="ARBA" id="ARBA00004613"/>
    </source>
</evidence>